<dbReference type="EMBL" id="UINC01073154">
    <property type="protein sequence ID" value="SVC09321.1"/>
    <property type="molecule type" value="Genomic_DNA"/>
</dbReference>
<gene>
    <name evidence="1" type="ORF">METZ01_LOCUS262175</name>
</gene>
<dbReference type="AlphaFoldDB" id="A0A382JF52"/>
<organism evidence="1">
    <name type="scientific">marine metagenome</name>
    <dbReference type="NCBI Taxonomy" id="408172"/>
    <lineage>
        <taxon>unclassified sequences</taxon>
        <taxon>metagenomes</taxon>
        <taxon>ecological metagenomes</taxon>
    </lineage>
</organism>
<feature type="non-terminal residue" evidence="1">
    <location>
        <position position="42"/>
    </location>
</feature>
<name>A0A382JF52_9ZZZZ</name>
<sequence length="42" mass="4617">VTETGKKVSKCDRLKIWIDADATPKEVNTIVSRAGARCEVEV</sequence>
<reference evidence="1" key="1">
    <citation type="submission" date="2018-05" db="EMBL/GenBank/DDBJ databases">
        <authorList>
            <person name="Lanie J.A."/>
            <person name="Ng W.-L."/>
            <person name="Kazmierczak K.M."/>
            <person name="Andrzejewski T.M."/>
            <person name="Davidsen T.M."/>
            <person name="Wayne K.J."/>
            <person name="Tettelin H."/>
            <person name="Glass J.I."/>
            <person name="Rusch D."/>
            <person name="Podicherti R."/>
            <person name="Tsui H.-C.T."/>
            <person name="Winkler M.E."/>
        </authorList>
    </citation>
    <scope>NUCLEOTIDE SEQUENCE</scope>
</reference>
<evidence type="ECO:0000313" key="1">
    <source>
        <dbReference type="EMBL" id="SVC09321.1"/>
    </source>
</evidence>
<proteinExistence type="predicted"/>
<feature type="non-terminal residue" evidence="1">
    <location>
        <position position="1"/>
    </location>
</feature>
<accession>A0A382JF52</accession>
<protein>
    <submittedName>
        <fullName evidence="1">Uncharacterized protein</fullName>
    </submittedName>
</protein>